<proteinExistence type="predicted"/>
<organism evidence="1 2">
    <name type="scientific">Pluteus cervinus</name>
    <dbReference type="NCBI Taxonomy" id="181527"/>
    <lineage>
        <taxon>Eukaryota</taxon>
        <taxon>Fungi</taxon>
        <taxon>Dikarya</taxon>
        <taxon>Basidiomycota</taxon>
        <taxon>Agaricomycotina</taxon>
        <taxon>Agaricomycetes</taxon>
        <taxon>Agaricomycetidae</taxon>
        <taxon>Agaricales</taxon>
        <taxon>Pluteineae</taxon>
        <taxon>Pluteaceae</taxon>
        <taxon>Pluteus</taxon>
    </lineage>
</organism>
<evidence type="ECO:0000313" key="2">
    <source>
        <dbReference type="Proteomes" id="UP000308600"/>
    </source>
</evidence>
<dbReference type="EMBL" id="ML208407">
    <property type="protein sequence ID" value="TFK66367.1"/>
    <property type="molecule type" value="Genomic_DNA"/>
</dbReference>
<gene>
    <name evidence="1" type="ORF">BDN72DRAFT_844446</name>
</gene>
<sequence>MKYALSLAFLGSSGLGRRRRRLWRECMYSGGTILALIGIHVPRLNTQIPAVLDVDYQHICGAGTHGYKPINLHSGE</sequence>
<evidence type="ECO:0000313" key="1">
    <source>
        <dbReference type="EMBL" id="TFK66367.1"/>
    </source>
</evidence>
<name>A0ACD3AN73_9AGAR</name>
<accession>A0ACD3AN73</accession>
<dbReference type="Proteomes" id="UP000308600">
    <property type="component" value="Unassembled WGS sequence"/>
</dbReference>
<protein>
    <submittedName>
        <fullName evidence="1">Uncharacterized protein</fullName>
    </submittedName>
</protein>
<reference evidence="1 2" key="1">
    <citation type="journal article" date="2019" name="Nat. Ecol. Evol.">
        <title>Megaphylogeny resolves global patterns of mushroom evolution.</title>
        <authorList>
            <person name="Varga T."/>
            <person name="Krizsan K."/>
            <person name="Foldi C."/>
            <person name="Dima B."/>
            <person name="Sanchez-Garcia M."/>
            <person name="Sanchez-Ramirez S."/>
            <person name="Szollosi G.J."/>
            <person name="Szarkandi J.G."/>
            <person name="Papp V."/>
            <person name="Albert L."/>
            <person name="Andreopoulos W."/>
            <person name="Angelini C."/>
            <person name="Antonin V."/>
            <person name="Barry K.W."/>
            <person name="Bougher N.L."/>
            <person name="Buchanan P."/>
            <person name="Buyck B."/>
            <person name="Bense V."/>
            <person name="Catcheside P."/>
            <person name="Chovatia M."/>
            <person name="Cooper J."/>
            <person name="Damon W."/>
            <person name="Desjardin D."/>
            <person name="Finy P."/>
            <person name="Geml J."/>
            <person name="Haridas S."/>
            <person name="Hughes K."/>
            <person name="Justo A."/>
            <person name="Karasinski D."/>
            <person name="Kautmanova I."/>
            <person name="Kiss B."/>
            <person name="Kocsube S."/>
            <person name="Kotiranta H."/>
            <person name="LaButti K.M."/>
            <person name="Lechner B.E."/>
            <person name="Liimatainen K."/>
            <person name="Lipzen A."/>
            <person name="Lukacs Z."/>
            <person name="Mihaltcheva S."/>
            <person name="Morgado L.N."/>
            <person name="Niskanen T."/>
            <person name="Noordeloos M.E."/>
            <person name="Ohm R.A."/>
            <person name="Ortiz-Santana B."/>
            <person name="Ovrebo C."/>
            <person name="Racz N."/>
            <person name="Riley R."/>
            <person name="Savchenko A."/>
            <person name="Shiryaev A."/>
            <person name="Soop K."/>
            <person name="Spirin V."/>
            <person name="Szebenyi C."/>
            <person name="Tomsovsky M."/>
            <person name="Tulloss R.E."/>
            <person name="Uehling J."/>
            <person name="Grigoriev I.V."/>
            <person name="Vagvolgyi C."/>
            <person name="Papp T."/>
            <person name="Martin F.M."/>
            <person name="Miettinen O."/>
            <person name="Hibbett D.S."/>
            <person name="Nagy L.G."/>
        </authorList>
    </citation>
    <scope>NUCLEOTIDE SEQUENCE [LARGE SCALE GENOMIC DNA]</scope>
    <source>
        <strain evidence="1 2">NL-1719</strain>
    </source>
</reference>
<keyword evidence="2" id="KW-1185">Reference proteome</keyword>